<feature type="domain" description="Impact N-terminal" evidence="2">
    <location>
        <begin position="36"/>
        <end position="153"/>
    </location>
</feature>
<keyword evidence="4" id="KW-1185">Reference proteome</keyword>
<comment type="similarity">
    <text evidence="1">Belongs to the IMPACT family.</text>
</comment>
<dbReference type="InterPro" id="IPR036956">
    <property type="entry name" value="Impact_N_sf"/>
</dbReference>
<dbReference type="Proteomes" id="UP000298017">
    <property type="component" value="Unassembled WGS sequence"/>
</dbReference>
<evidence type="ECO:0000256" key="1">
    <source>
        <dbReference type="ARBA" id="ARBA00007665"/>
    </source>
</evidence>
<name>A0AAX2SGI4_KOCRH</name>
<dbReference type="InterPro" id="IPR023582">
    <property type="entry name" value="Impact"/>
</dbReference>
<accession>A0AAX2SGI4</accession>
<organism evidence="3 4">
    <name type="scientific">Kocuria rhizophila</name>
    <dbReference type="NCBI Taxonomy" id="72000"/>
    <lineage>
        <taxon>Bacteria</taxon>
        <taxon>Bacillati</taxon>
        <taxon>Actinomycetota</taxon>
        <taxon>Actinomycetes</taxon>
        <taxon>Micrococcales</taxon>
        <taxon>Micrococcaceae</taxon>
        <taxon>Kocuria</taxon>
    </lineage>
</organism>
<sequence>MSSRPIPERPGAEQSTQVSYTILRSGAAHTAELEIRKSRFLAVLARVDSEDAARAAIAEVTAQHRDARHHCTAFVLGPTRDTTRSSDDGEPAGTAGIPMLQTLTQFATPQQRIAQEAGDLSDVCAVVVRWFGGVKLGAGGLVRTYSGAVTAALETAPLARRLRCRELSVTAPHAEAGRIEAELRSQDYTMLPTGYDAARATLHLLVPDHPAQIARAHEDLAAATSGHAEVAEGALRWQDVPLA</sequence>
<dbReference type="PANTHER" id="PTHR16301:SF20">
    <property type="entry name" value="IMPACT FAMILY MEMBER YIGZ"/>
    <property type="match status" value="1"/>
</dbReference>
<dbReference type="GO" id="GO:0006446">
    <property type="term" value="P:regulation of translational initiation"/>
    <property type="evidence" value="ECO:0007669"/>
    <property type="project" value="TreeGrafter"/>
</dbReference>
<dbReference type="RefSeq" id="WP_135010102.1">
    <property type="nucleotide sequence ID" value="NZ_JAYEXM010000004.1"/>
</dbReference>
<dbReference type="Gene3D" id="3.30.230.30">
    <property type="entry name" value="Impact, N-terminal domain"/>
    <property type="match status" value="1"/>
</dbReference>
<gene>
    <name evidence="3" type="ORF">E4P33_03075</name>
</gene>
<evidence type="ECO:0000313" key="3">
    <source>
        <dbReference type="EMBL" id="TFI02591.1"/>
    </source>
</evidence>
<dbReference type="EMBL" id="SPNK01000002">
    <property type="protein sequence ID" value="TFI02591.1"/>
    <property type="molecule type" value="Genomic_DNA"/>
</dbReference>
<dbReference type="Pfam" id="PF01205">
    <property type="entry name" value="Impact_N"/>
    <property type="match status" value="1"/>
</dbReference>
<dbReference type="GO" id="GO:0005737">
    <property type="term" value="C:cytoplasm"/>
    <property type="evidence" value="ECO:0007669"/>
    <property type="project" value="TreeGrafter"/>
</dbReference>
<comment type="caution">
    <text evidence="3">The sequence shown here is derived from an EMBL/GenBank/DDBJ whole genome shotgun (WGS) entry which is preliminary data.</text>
</comment>
<reference evidence="3 4" key="1">
    <citation type="submission" date="2019-03" db="EMBL/GenBank/DDBJ databases">
        <title>Genome Sequencing and Assembly of Various Microbes Isolated from Alder Root Nodule.</title>
        <authorList>
            <person name="Swanson E."/>
            <person name="Sevigny J.L."/>
            <person name="Pesce C."/>
            <person name="Davis I."/>
            <person name="Kleiner V."/>
            <person name="Tisa L."/>
        </authorList>
    </citation>
    <scope>NUCLEOTIDE SEQUENCE [LARGE SCALE GENOMIC DNA]</scope>
    <source>
        <strain evidence="3 4">4R-31</strain>
    </source>
</reference>
<dbReference type="PANTHER" id="PTHR16301">
    <property type="entry name" value="IMPACT-RELATED"/>
    <property type="match status" value="1"/>
</dbReference>
<evidence type="ECO:0000259" key="2">
    <source>
        <dbReference type="Pfam" id="PF01205"/>
    </source>
</evidence>
<evidence type="ECO:0000313" key="4">
    <source>
        <dbReference type="Proteomes" id="UP000298017"/>
    </source>
</evidence>
<dbReference type="InterPro" id="IPR001498">
    <property type="entry name" value="Impact_N"/>
</dbReference>
<dbReference type="InterPro" id="IPR020568">
    <property type="entry name" value="Ribosomal_Su5_D2-typ_SF"/>
</dbReference>
<protein>
    <submittedName>
        <fullName evidence="3">DUF1949 domain-containing protein</fullName>
    </submittedName>
</protein>
<dbReference type="SUPFAM" id="SSF54211">
    <property type="entry name" value="Ribosomal protein S5 domain 2-like"/>
    <property type="match status" value="1"/>
</dbReference>
<proteinExistence type="inferred from homology"/>
<dbReference type="AlphaFoldDB" id="A0AAX2SGI4"/>